<feature type="domain" description="HTH lysR-type" evidence="5">
    <location>
        <begin position="4"/>
        <end position="61"/>
    </location>
</feature>
<dbReference type="Proteomes" id="UP000279384">
    <property type="component" value="Unassembled WGS sequence"/>
</dbReference>
<keyword evidence="2" id="KW-0805">Transcription regulation</keyword>
<dbReference type="Pfam" id="PF00126">
    <property type="entry name" value="HTH_1"/>
    <property type="match status" value="1"/>
</dbReference>
<dbReference type="EMBL" id="RBID01000001">
    <property type="protein sequence ID" value="RKQ63027.1"/>
    <property type="molecule type" value="Genomic_DNA"/>
</dbReference>
<comment type="caution">
    <text evidence="6">The sequence shown here is derived from an EMBL/GenBank/DDBJ whole genome shotgun (WGS) entry which is preliminary data.</text>
</comment>
<dbReference type="PROSITE" id="PS50931">
    <property type="entry name" value="HTH_LYSR"/>
    <property type="match status" value="1"/>
</dbReference>
<evidence type="ECO:0000256" key="3">
    <source>
        <dbReference type="ARBA" id="ARBA00023125"/>
    </source>
</evidence>
<dbReference type="RefSeq" id="WP_047967818.1">
    <property type="nucleotide sequence ID" value="NZ_JAQQKZ010000011.1"/>
</dbReference>
<comment type="similarity">
    <text evidence="1">Belongs to the LysR transcriptional regulatory family.</text>
</comment>
<organism evidence="6 7">
    <name type="scientific">Vogesella indigofera</name>
    <name type="common">Pseudomonas indigofera</name>
    <dbReference type="NCBI Taxonomy" id="45465"/>
    <lineage>
        <taxon>Bacteria</taxon>
        <taxon>Pseudomonadati</taxon>
        <taxon>Pseudomonadota</taxon>
        <taxon>Betaproteobacteria</taxon>
        <taxon>Neisseriales</taxon>
        <taxon>Chromobacteriaceae</taxon>
        <taxon>Vogesella</taxon>
    </lineage>
</organism>
<dbReference type="InterPro" id="IPR000847">
    <property type="entry name" value="LysR_HTH_N"/>
</dbReference>
<dbReference type="Gene3D" id="3.40.190.10">
    <property type="entry name" value="Periplasmic binding protein-like II"/>
    <property type="match status" value="2"/>
</dbReference>
<dbReference type="SUPFAM" id="SSF53850">
    <property type="entry name" value="Periplasmic binding protein-like II"/>
    <property type="match status" value="1"/>
</dbReference>
<evidence type="ECO:0000313" key="6">
    <source>
        <dbReference type="EMBL" id="RKQ63027.1"/>
    </source>
</evidence>
<dbReference type="PANTHER" id="PTHR30126">
    <property type="entry name" value="HTH-TYPE TRANSCRIPTIONAL REGULATOR"/>
    <property type="match status" value="1"/>
</dbReference>
<gene>
    <name evidence="6" type="ORF">C8E02_0041</name>
</gene>
<evidence type="ECO:0000256" key="2">
    <source>
        <dbReference type="ARBA" id="ARBA00023015"/>
    </source>
</evidence>
<dbReference type="InterPro" id="IPR005119">
    <property type="entry name" value="LysR_subst-bd"/>
</dbReference>
<protein>
    <submittedName>
        <fullName evidence="6">LysR family transcriptional regulator</fullName>
    </submittedName>
</protein>
<keyword evidence="3" id="KW-0238">DNA-binding</keyword>
<proteinExistence type="inferred from homology"/>
<dbReference type="PANTHER" id="PTHR30126:SF4">
    <property type="entry name" value="LYSR FAMILY TRANSCRIPTIONAL REGULATOR"/>
    <property type="match status" value="1"/>
</dbReference>
<sequence>MTRLSLDALLVLDAIDRRGSFAAAAEALFRVPSAITYSVQKLEQDLGVMLFDRSGHKAKLTSAGQLLLQEGRALLDSAAMLEQRVKTHATGWEGELRIAISELLPFARVIQLVREFNELGAQTELRLTRENFGGMWDALIDGRADLTIGAPDMPVQGNLYCREMGHAAFGFCVAPSHPLAQAAEPIPAHELRKHRIIVLADSSRTLTPRSASIQEGQARLTVSSLDDKINMQCAGLGIGFLPLQHVQKPLADGRLLLKAVEDARDPVPLYYAWQTKEPGQAMAWFLQRLRDFDWQLL</sequence>
<dbReference type="AlphaFoldDB" id="A0A495BMZ7"/>
<evidence type="ECO:0000259" key="5">
    <source>
        <dbReference type="PROSITE" id="PS50931"/>
    </source>
</evidence>
<dbReference type="Pfam" id="PF03466">
    <property type="entry name" value="LysR_substrate"/>
    <property type="match status" value="1"/>
</dbReference>
<evidence type="ECO:0000256" key="4">
    <source>
        <dbReference type="ARBA" id="ARBA00023163"/>
    </source>
</evidence>
<dbReference type="SUPFAM" id="SSF46785">
    <property type="entry name" value="Winged helix' DNA-binding domain"/>
    <property type="match status" value="1"/>
</dbReference>
<accession>A0A495BMZ7</accession>
<dbReference type="Gene3D" id="1.10.10.10">
    <property type="entry name" value="Winged helix-like DNA-binding domain superfamily/Winged helix DNA-binding domain"/>
    <property type="match status" value="1"/>
</dbReference>
<reference evidence="6 7" key="1">
    <citation type="submission" date="2018-10" db="EMBL/GenBank/DDBJ databases">
        <title>Genomic Encyclopedia of Type Strains, Phase IV (KMG-IV): sequencing the most valuable type-strain genomes for metagenomic binning, comparative biology and taxonomic classification.</title>
        <authorList>
            <person name="Goeker M."/>
        </authorList>
    </citation>
    <scope>NUCLEOTIDE SEQUENCE [LARGE SCALE GENOMIC DNA]</scope>
    <source>
        <strain evidence="6 7">DSM 3303</strain>
    </source>
</reference>
<name>A0A495BMZ7_VOGIN</name>
<dbReference type="GO" id="GO:0000976">
    <property type="term" value="F:transcription cis-regulatory region binding"/>
    <property type="evidence" value="ECO:0007669"/>
    <property type="project" value="TreeGrafter"/>
</dbReference>
<evidence type="ECO:0000256" key="1">
    <source>
        <dbReference type="ARBA" id="ARBA00009437"/>
    </source>
</evidence>
<keyword evidence="4" id="KW-0804">Transcription</keyword>
<dbReference type="InterPro" id="IPR036388">
    <property type="entry name" value="WH-like_DNA-bd_sf"/>
</dbReference>
<dbReference type="InterPro" id="IPR036390">
    <property type="entry name" value="WH_DNA-bd_sf"/>
</dbReference>
<evidence type="ECO:0000313" key="7">
    <source>
        <dbReference type="Proteomes" id="UP000279384"/>
    </source>
</evidence>
<dbReference type="GO" id="GO:0003700">
    <property type="term" value="F:DNA-binding transcription factor activity"/>
    <property type="evidence" value="ECO:0007669"/>
    <property type="project" value="InterPro"/>
</dbReference>